<sequence>GNRELVDAPPPLPRHFVLIVSQTNLPDYYRVWLDLANNLTHLIETRKLRDLVHKMPVLDPHLLSNHRELRLAHLALGFITMGYVWQEGHHAPAQILPKALAWPFWQVSCRLGLPPILTYADTVLANWKLKDPSGNMDLIFSFPGGESCKGFFIVSLLVEMAASSGIRGALEVMRAMKISDLIGIQKGLVKVTQSLKKMKETFKLMHRKFKLTPDNPMLPRGLVYEGLSDEPILLSGGSAAQSSAIQCFDALLCIRHEDETGKGAFLTRMRDYMPPAHRQLIETLSVSPSLRDFILSHSSSDLCQAFNACVSALVDLRSYHLNTVTKYIIVPGNQAPAMGCPLRGVGTVLNTRGTGGSSLMVFLKGVRNATQKTLISERQSVSRESEM</sequence>
<accession>A0A671UMW1</accession>
<dbReference type="Gene3D" id="1.20.58.480">
    <property type="match status" value="1"/>
</dbReference>
<dbReference type="GO" id="GO:0019441">
    <property type="term" value="P:L-tryptophan catabolic process to kynurenine"/>
    <property type="evidence" value="ECO:0007669"/>
    <property type="project" value="InterPro"/>
</dbReference>
<keyword evidence="5" id="KW-0349">Heme</keyword>
<keyword evidence="3 5" id="KW-0408">Iron</keyword>
<evidence type="ECO:0000313" key="7">
    <source>
        <dbReference type="Proteomes" id="UP000472265"/>
    </source>
</evidence>
<dbReference type="GO" id="GO:0034354">
    <property type="term" value="P:'de novo' NAD+ biosynthetic process from L-tryptophan"/>
    <property type="evidence" value="ECO:0007669"/>
    <property type="project" value="TreeGrafter"/>
</dbReference>
<organism evidence="6 7">
    <name type="scientific">Sparus aurata</name>
    <name type="common">Gilthead sea bream</name>
    <dbReference type="NCBI Taxonomy" id="8175"/>
    <lineage>
        <taxon>Eukaryota</taxon>
        <taxon>Metazoa</taxon>
        <taxon>Chordata</taxon>
        <taxon>Craniata</taxon>
        <taxon>Vertebrata</taxon>
        <taxon>Euteleostomi</taxon>
        <taxon>Actinopterygii</taxon>
        <taxon>Neopterygii</taxon>
        <taxon>Teleostei</taxon>
        <taxon>Neoteleostei</taxon>
        <taxon>Acanthomorphata</taxon>
        <taxon>Eupercaria</taxon>
        <taxon>Spariformes</taxon>
        <taxon>Sparidae</taxon>
        <taxon>Sparus</taxon>
    </lineage>
</organism>
<evidence type="ECO:0000313" key="6">
    <source>
        <dbReference type="Ensembl" id="ENSSAUP00010015757.1"/>
    </source>
</evidence>
<dbReference type="Pfam" id="PF01231">
    <property type="entry name" value="IDO"/>
    <property type="match status" value="1"/>
</dbReference>
<dbReference type="PANTHER" id="PTHR28657:SF2">
    <property type="entry name" value="INDOLEAMINE 2,3-DIOXYGENASE 1"/>
    <property type="match status" value="1"/>
</dbReference>
<dbReference type="Proteomes" id="UP000472265">
    <property type="component" value="Chromosome 15"/>
</dbReference>
<evidence type="ECO:0000256" key="3">
    <source>
        <dbReference type="ARBA" id="ARBA00023004"/>
    </source>
</evidence>
<reference evidence="6" key="2">
    <citation type="submission" date="2025-08" db="UniProtKB">
        <authorList>
            <consortium name="Ensembl"/>
        </authorList>
    </citation>
    <scope>IDENTIFICATION</scope>
</reference>
<dbReference type="Ensembl" id="ENSSAUT00010016703.1">
    <property type="protein sequence ID" value="ENSSAUP00010015757.1"/>
    <property type="gene ID" value="ENSSAUG00010007279.1"/>
</dbReference>
<dbReference type="GO" id="GO:0020037">
    <property type="term" value="F:heme binding"/>
    <property type="evidence" value="ECO:0007669"/>
    <property type="project" value="InterPro"/>
</dbReference>
<gene>
    <name evidence="6" type="primary">LOC115596133</name>
</gene>
<evidence type="ECO:0000256" key="4">
    <source>
        <dbReference type="ARBA" id="ARBA00023079"/>
    </source>
</evidence>
<evidence type="ECO:0000256" key="2">
    <source>
        <dbReference type="ARBA" id="ARBA00022723"/>
    </source>
</evidence>
<keyword evidence="4" id="KW-0823">Tryptophan catabolism</keyword>
<keyword evidence="7" id="KW-1185">Reference proteome</keyword>
<reference evidence="6" key="3">
    <citation type="submission" date="2025-09" db="UniProtKB">
        <authorList>
            <consortium name="Ensembl"/>
        </authorList>
    </citation>
    <scope>IDENTIFICATION</scope>
</reference>
<comment type="similarity">
    <text evidence="1">Belongs to the indoleamine 2,3-dioxygenase family.</text>
</comment>
<dbReference type="GO" id="GO:0005737">
    <property type="term" value="C:cytoplasm"/>
    <property type="evidence" value="ECO:0007669"/>
    <property type="project" value="TreeGrafter"/>
</dbReference>
<dbReference type="AlphaFoldDB" id="A0A671UMW1"/>
<proteinExistence type="inferred from homology"/>
<dbReference type="PROSITE" id="PS00876">
    <property type="entry name" value="IDO_1"/>
    <property type="match status" value="1"/>
</dbReference>
<dbReference type="GO" id="GO:0033754">
    <property type="term" value="F:indoleamine 2,3-dioxygenase activity"/>
    <property type="evidence" value="ECO:0007669"/>
    <property type="project" value="TreeGrafter"/>
</dbReference>
<evidence type="ECO:0008006" key="8">
    <source>
        <dbReference type="Google" id="ProtNLM"/>
    </source>
</evidence>
<dbReference type="PANTHER" id="PTHR28657">
    <property type="entry name" value="INDOLEAMINE 2,3-DIOXYGENASE"/>
    <property type="match status" value="1"/>
</dbReference>
<keyword evidence="2 5" id="KW-0479">Metal-binding</keyword>
<protein>
    <recommendedName>
        <fullName evidence="8">Indoleamine 2,3-dioxygenase 1</fullName>
    </recommendedName>
</protein>
<dbReference type="GO" id="GO:0004833">
    <property type="term" value="F:L-tryptophan 2,3-dioxygenase activity"/>
    <property type="evidence" value="ECO:0007669"/>
    <property type="project" value="TreeGrafter"/>
</dbReference>
<dbReference type="InterPro" id="IPR037217">
    <property type="entry name" value="Trp/Indoleamine_2_3_dOase-like"/>
</dbReference>
<dbReference type="GO" id="GO:0046872">
    <property type="term" value="F:metal ion binding"/>
    <property type="evidence" value="ECO:0007669"/>
    <property type="project" value="UniProtKB-KW"/>
</dbReference>
<evidence type="ECO:0000256" key="1">
    <source>
        <dbReference type="ARBA" id="ARBA00007119"/>
    </source>
</evidence>
<dbReference type="SUPFAM" id="SSF140959">
    <property type="entry name" value="Indolic compounds 2,3-dioxygenase-like"/>
    <property type="match status" value="1"/>
</dbReference>
<evidence type="ECO:0000256" key="5">
    <source>
        <dbReference type="PIRSR" id="PIRSR600898-1"/>
    </source>
</evidence>
<dbReference type="InterPro" id="IPR000898">
    <property type="entry name" value="Indolamine_dOase"/>
</dbReference>
<reference evidence="6" key="1">
    <citation type="submission" date="2021-04" db="EMBL/GenBank/DDBJ databases">
        <authorList>
            <consortium name="Wellcome Sanger Institute Data Sharing"/>
        </authorList>
    </citation>
    <scope>NUCLEOTIDE SEQUENCE [LARGE SCALE GENOMIC DNA]</scope>
</reference>
<name>A0A671UMW1_SPAAU</name>
<dbReference type="GeneTree" id="ENSGT00940000164380"/>
<feature type="binding site" description="proximal binding residue" evidence="5">
    <location>
        <position position="320"/>
    </location>
    <ligand>
        <name>heme b</name>
        <dbReference type="ChEBI" id="CHEBI:60344"/>
    </ligand>
    <ligandPart>
        <name>Fe</name>
        <dbReference type="ChEBI" id="CHEBI:18248"/>
    </ligandPart>
</feature>